<dbReference type="InterPro" id="IPR015424">
    <property type="entry name" value="PyrdxlP-dep_Trfase"/>
</dbReference>
<dbReference type="InterPro" id="IPR004839">
    <property type="entry name" value="Aminotransferase_I/II_large"/>
</dbReference>
<dbReference type="Gene3D" id="3.40.640.10">
    <property type="entry name" value="Type I PLP-dependent aspartate aminotransferase-like (Major domain)"/>
    <property type="match status" value="1"/>
</dbReference>
<dbReference type="Pfam" id="PF00155">
    <property type="entry name" value="Aminotran_1_2"/>
    <property type="match status" value="1"/>
</dbReference>
<dbReference type="PROSITE" id="PS00105">
    <property type="entry name" value="AA_TRANSFER_CLASS_1"/>
    <property type="match status" value="1"/>
</dbReference>
<dbReference type="OrthoDB" id="7042322at2759"/>
<name>A0A3D8QI15_9HELO</name>
<comment type="caution">
    <text evidence="4">The sequence shown here is derived from an EMBL/GenBank/DDBJ whole genome shotgun (WGS) entry which is preliminary data.</text>
</comment>
<dbReference type="GO" id="GO:0008483">
    <property type="term" value="F:transaminase activity"/>
    <property type="evidence" value="ECO:0007669"/>
    <property type="project" value="TreeGrafter"/>
</dbReference>
<keyword evidence="5" id="KW-1185">Reference proteome</keyword>
<dbReference type="Gene3D" id="3.90.1150.10">
    <property type="entry name" value="Aspartate Aminotransferase, domain 1"/>
    <property type="match status" value="1"/>
</dbReference>
<sequence length="493" mass="55321">MGDNGDSRALWPSQRGLDNLRRGRQMDIGQALEGITAYDPVKAPHGIILSPSAADNELVPELLEKYAQRFGRTYQLKDALGYGSVAGPEAMLKAVSQFINRKFKPVRPIEYRDILTTNGVTSLIDMVAYNICDSGEGIMLPTPTYSMYEHDLCARSGLKVIPVSVFPVEDQFRSESCNKMIAAFSEAYDKAIESGIVVKAVLICNPNNPVGRFYSRKSLTEIARFCGKHRLHLISDEIFAMSGFESTDRNGANLDNFTSVLSIPEDKESGVFTENIHSLYGASKDFAMGGLRLGFLITRNKQLWQTCRRVALFTWLTSFSTAFFTWFISKDKLVDEYLHIFQKRLKQAYLKTSEAMDKHGIPYLQANGGFFIFIDLSGWLQYFEGTDGPQQDGKQSREEQLCRYMIKKGVYAIMGELSMSTEPGRFRFVYTGRGNEAVIAVARIANALKELHCSKRESGDTSTYNSELSKADEISVGRPTSRFSRALQKFNCI</sequence>
<dbReference type="InterPro" id="IPR004838">
    <property type="entry name" value="NHTrfase_class1_PyrdxlP-BS"/>
</dbReference>
<evidence type="ECO:0000256" key="2">
    <source>
        <dbReference type="ARBA" id="ARBA00022898"/>
    </source>
</evidence>
<reference evidence="4 5" key="1">
    <citation type="journal article" date="2018" name="IMA Fungus">
        <title>IMA Genome-F 9: Draft genome sequence of Annulohypoxylon stygium, Aspergillus mulundensis, Berkeleyomyces basicola (syn. Thielaviopsis basicola), Ceratocystis smalleyi, two Cercospora beticola strains, Coleophoma cylindrospora, Fusarium fracticaudum, Phialophora cf. hyalina, and Morchella septimelata.</title>
        <authorList>
            <person name="Wingfield B.D."/>
            <person name="Bills G.F."/>
            <person name="Dong Y."/>
            <person name="Huang W."/>
            <person name="Nel W.J."/>
            <person name="Swalarsk-Parry B.S."/>
            <person name="Vaghefi N."/>
            <person name="Wilken P.M."/>
            <person name="An Z."/>
            <person name="de Beer Z.W."/>
            <person name="De Vos L."/>
            <person name="Chen L."/>
            <person name="Duong T.A."/>
            <person name="Gao Y."/>
            <person name="Hammerbacher A."/>
            <person name="Kikkert J.R."/>
            <person name="Li Y."/>
            <person name="Li H."/>
            <person name="Li K."/>
            <person name="Li Q."/>
            <person name="Liu X."/>
            <person name="Ma X."/>
            <person name="Naidoo K."/>
            <person name="Pethybridge S.J."/>
            <person name="Sun J."/>
            <person name="Steenkamp E.T."/>
            <person name="van der Nest M.A."/>
            <person name="van Wyk S."/>
            <person name="Wingfield M.J."/>
            <person name="Xiong C."/>
            <person name="Yue Q."/>
            <person name="Zhang X."/>
        </authorList>
    </citation>
    <scope>NUCLEOTIDE SEQUENCE [LARGE SCALE GENOMIC DNA]</scope>
    <source>
        <strain evidence="4 5">BP5796</strain>
    </source>
</reference>
<dbReference type="EMBL" id="PDLN01000018">
    <property type="protein sequence ID" value="RDW61361.1"/>
    <property type="molecule type" value="Genomic_DNA"/>
</dbReference>
<comment type="similarity">
    <text evidence="1">Belongs to the class-I pyridoxal-phosphate-dependent aminotransferase family.</text>
</comment>
<dbReference type="GO" id="GO:0006520">
    <property type="term" value="P:amino acid metabolic process"/>
    <property type="evidence" value="ECO:0007669"/>
    <property type="project" value="TreeGrafter"/>
</dbReference>
<proteinExistence type="inferred from homology"/>
<feature type="domain" description="Aminotransferase class I/classII large" evidence="3">
    <location>
        <begin position="58"/>
        <end position="435"/>
    </location>
</feature>
<dbReference type="Proteomes" id="UP000256328">
    <property type="component" value="Unassembled WGS sequence"/>
</dbReference>
<gene>
    <name evidence="4" type="ORF">BP5796_11253</name>
</gene>
<evidence type="ECO:0000256" key="1">
    <source>
        <dbReference type="ARBA" id="ARBA00007441"/>
    </source>
</evidence>
<dbReference type="CDD" id="cd00609">
    <property type="entry name" value="AAT_like"/>
    <property type="match status" value="1"/>
</dbReference>
<dbReference type="InterPro" id="IPR050478">
    <property type="entry name" value="Ethylene_sulfur-biosynth"/>
</dbReference>
<evidence type="ECO:0000313" key="5">
    <source>
        <dbReference type="Proteomes" id="UP000256328"/>
    </source>
</evidence>
<dbReference type="PANTHER" id="PTHR43795">
    <property type="entry name" value="BIFUNCTIONAL ASPARTATE AMINOTRANSFERASE AND GLUTAMATE/ASPARTATE-PREPHENATE AMINOTRANSFERASE-RELATED"/>
    <property type="match status" value="1"/>
</dbReference>
<dbReference type="AlphaFoldDB" id="A0A3D8QI15"/>
<accession>A0A3D8QI15</accession>
<organism evidence="4 5">
    <name type="scientific">Coleophoma crateriformis</name>
    <dbReference type="NCBI Taxonomy" id="565419"/>
    <lineage>
        <taxon>Eukaryota</taxon>
        <taxon>Fungi</taxon>
        <taxon>Dikarya</taxon>
        <taxon>Ascomycota</taxon>
        <taxon>Pezizomycotina</taxon>
        <taxon>Leotiomycetes</taxon>
        <taxon>Helotiales</taxon>
        <taxon>Dermateaceae</taxon>
        <taxon>Coleophoma</taxon>
    </lineage>
</organism>
<dbReference type="PANTHER" id="PTHR43795:SF39">
    <property type="entry name" value="AMINOTRANSFERASE CLASS I_CLASSII DOMAIN-CONTAINING PROTEIN"/>
    <property type="match status" value="1"/>
</dbReference>
<evidence type="ECO:0000313" key="4">
    <source>
        <dbReference type="EMBL" id="RDW61361.1"/>
    </source>
</evidence>
<dbReference type="GO" id="GO:0030170">
    <property type="term" value="F:pyridoxal phosphate binding"/>
    <property type="evidence" value="ECO:0007669"/>
    <property type="project" value="InterPro"/>
</dbReference>
<keyword evidence="2" id="KW-0663">Pyridoxal phosphate</keyword>
<dbReference type="InterPro" id="IPR015421">
    <property type="entry name" value="PyrdxlP-dep_Trfase_major"/>
</dbReference>
<dbReference type="InterPro" id="IPR015422">
    <property type="entry name" value="PyrdxlP-dep_Trfase_small"/>
</dbReference>
<dbReference type="SUPFAM" id="SSF53383">
    <property type="entry name" value="PLP-dependent transferases"/>
    <property type="match status" value="1"/>
</dbReference>
<protein>
    <recommendedName>
        <fullName evidence="3">Aminotransferase class I/classII large domain-containing protein</fullName>
    </recommendedName>
</protein>
<dbReference type="PRINTS" id="PR00753">
    <property type="entry name" value="ACCSYNTHASE"/>
</dbReference>
<evidence type="ECO:0000259" key="3">
    <source>
        <dbReference type="Pfam" id="PF00155"/>
    </source>
</evidence>